<dbReference type="HAMAP" id="MF_03113">
    <property type="entry name" value="Get1"/>
    <property type="match status" value="1"/>
</dbReference>
<keyword evidence="4 9" id="KW-0256">Endoplasmic reticulum</keyword>
<evidence type="ECO:0000256" key="3">
    <source>
        <dbReference type="ARBA" id="ARBA00022692"/>
    </source>
</evidence>
<sequence length="237" mass="27842">MDSGGWIVYLCIFFIFFGKILEYTSSYHDRWFANLTLTPEARKLDGQYRSFLLERQRLREENNSISAQDNYARWTKNNRKLGELDKKLNTVRNQMQETNASSKKIFGKIKLIGLTIPFWILKIWQRNHVVYHFPKQDLFPKLMTGVWARGWLYLALGPLQYLRNGALNIHDYVPLGVSLGIWIWALQTTINTLEFLVKQLILTKSVNPPPQKTKPRTEPEVKNLQKLEITDDKVELD</sequence>
<feature type="topological domain" description="Cytoplasmic" evidence="9">
    <location>
        <begin position="194"/>
        <end position="237"/>
    </location>
</feature>
<evidence type="ECO:0000313" key="12">
    <source>
        <dbReference type="Proteomes" id="UP000301737"/>
    </source>
</evidence>
<dbReference type="GO" id="GO:0016192">
    <property type="term" value="P:vesicle-mediated transport"/>
    <property type="evidence" value="ECO:0007669"/>
    <property type="project" value="UniProtKB-KW"/>
</dbReference>
<dbReference type="Proteomes" id="UP000301737">
    <property type="component" value="Unassembled WGS sequence"/>
</dbReference>
<dbReference type="GO" id="GO:0000139">
    <property type="term" value="C:Golgi membrane"/>
    <property type="evidence" value="ECO:0007669"/>
    <property type="project" value="UniProtKB-SubCell"/>
</dbReference>
<dbReference type="InterPro" id="IPR029012">
    <property type="entry name" value="Helix_hairpin_bin_sf"/>
</dbReference>
<evidence type="ECO:0000256" key="7">
    <source>
        <dbReference type="ARBA" id="ARBA00023054"/>
    </source>
</evidence>
<organism evidence="11 12">
    <name type="scientific">Zygosaccharomyces mellis</name>
    <dbReference type="NCBI Taxonomy" id="42258"/>
    <lineage>
        <taxon>Eukaryota</taxon>
        <taxon>Fungi</taxon>
        <taxon>Dikarya</taxon>
        <taxon>Ascomycota</taxon>
        <taxon>Saccharomycotina</taxon>
        <taxon>Saccharomycetes</taxon>
        <taxon>Saccharomycetales</taxon>
        <taxon>Saccharomycetaceae</taxon>
        <taxon>Zygosaccharomyces</taxon>
    </lineage>
</organism>
<evidence type="ECO:0000256" key="4">
    <source>
        <dbReference type="ARBA" id="ARBA00022824"/>
    </source>
</evidence>
<keyword evidence="7" id="KW-0175">Coiled coil</keyword>
<dbReference type="InterPro" id="IPR010978">
    <property type="entry name" value="tRNA-bd_arm"/>
</dbReference>
<evidence type="ECO:0000256" key="10">
    <source>
        <dbReference type="SAM" id="Phobius"/>
    </source>
</evidence>
<evidence type="ECO:0000256" key="9">
    <source>
        <dbReference type="HAMAP-Rule" id="MF_03113"/>
    </source>
</evidence>
<comment type="caution">
    <text evidence="9">Lacks conserved residue(s) required for the propagation of feature annotation.</text>
</comment>
<evidence type="ECO:0000256" key="2">
    <source>
        <dbReference type="ARBA" id="ARBA00022448"/>
    </source>
</evidence>
<dbReference type="Gene3D" id="1.10.287.660">
    <property type="entry name" value="Helix hairpin bin"/>
    <property type="match status" value="1"/>
</dbReference>
<evidence type="ECO:0000256" key="1">
    <source>
        <dbReference type="ARBA" id="ARBA00010799"/>
    </source>
</evidence>
<keyword evidence="2 9" id="KW-0813">Transport</keyword>
<dbReference type="PANTHER" id="PTHR42650">
    <property type="entry name" value="TAIL-ANCHORED PROTEIN INSERTION RECEPTOR WRB"/>
    <property type="match status" value="1"/>
</dbReference>
<keyword evidence="3 9" id="KW-0812">Transmembrane</keyword>
<dbReference type="GO" id="GO:0000166">
    <property type="term" value="F:nucleotide binding"/>
    <property type="evidence" value="ECO:0007669"/>
    <property type="project" value="InterPro"/>
</dbReference>
<feature type="topological domain" description="Lumenal" evidence="9">
    <location>
        <begin position="1"/>
        <end position="4"/>
    </location>
</feature>
<dbReference type="GO" id="GO:0043529">
    <property type="term" value="C:GET complex"/>
    <property type="evidence" value="ECO:0007669"/>
    <property type="project" value="UniProtKB-UniRule"/>
</dbReference>
<protein>
    <recommendedName>
        <fullName evidence="9">Golgi to ER traffic protein 1</fullName>
    </recommendedName>
    <alternativeName>
        <fullName evidence="9">Guided entry of tail-anchored proteins 1</fullName>
    </alternativeName>
</protein>
<keyword evidence="12" id="KW-1185">Reference proteome</keyword>
<proteinExistence type="inferred from homology"/>
<keyword evidence="6 9" id="KW-1133">Transmembrane helix</keyword>
<dbReference type="Pfam" id="PF04420">
    <property type="entry name" value="CHD5"/>
    <property type="match status" value="1"/>
</dbReference>
<dbReference type="InterPro" id="IPR028945">
    <property type="entry name" value="Get1"/>
</dbReference>
<keyword evidence="9" id="KW-0333">Golgi apparatus</keyword>
<keyword evidence="8 9" id="KW-0472">Membrane</keyword>
<dbReference type="PANTHER" id="PTHR42650:SF1">
    <property type="entry name" value="GUIDED ENTRY OF TAIL-ANCHORED PROTEINS FACTOR 1"/>
    <property type="match status" value="1"/>
</dbReference>
<comment type="caution">
    <text evidence="11">The sequence shown here is derived from an EMBL/GenBank/DDBJ whole genome shotgun (WGS) entry which is preliminary data.</text>
</comment>
<comment type="subcellular location">
    <subcellularLocation>
        <location evidence="9">Endoplasmic reticulum membrane</location>
        <topology evidence="9">Multi-pass membrane protein</topology>
    </subcellularLocation>
    <subcellularLocation>
        <location evidence="9">Golgi apparatus membrane</location>
        <topology evidence="9">Multi-pass membrane protein</topology>
    </subcellularLocation>
</comment>
<gene>
    <name evidence="9 11" type="primary">GET1</name>
    <name evidence="11" type="ORF">ZYGM_002828</name>
</gene>
<dbReference type="OrthoDB" id="69461at2759"/>
<comment type="function">
    <text evidence="9">Required for the post-translational delivery of tail-anchored (TA) proteins to the endoplasmic reticulum. Together with GET2, acts as a membrane receptor for soluble GET3, which recognizes and selectively binds the transmembrane domain of TA proteins in the cytosol. The GET complex cooperates with the HDEL receptor ERD2 to mediate the ATP-dependent retrieval of resident ER proteins that contain a C-terminal H-D-E-L retention signal from the Golgi to the ER.</text>
</comment>
<reference evidence="11 12" key="1">
    <citation type="submission" date="2019-01" db="EMBL/GenBank/DDBJ databases">
        <title>Draft Genome Sequencing of Zygosaccharomyces mellis Ca-7.</title>
        <authorList>
            <person name="Shiwa Y."/>
            <person name="Kanesaki Y."/>
            <person name="Ishige T."/>
            <person name="Mura K."/>
            <person name="Hori T."/>
            <person name="Tamura T."/>
        </authorList>
    </citation>
    <scope>NUCLEOTIDE SEQUENCE [LARGE SCALE GENOMIC DNA]</scope>
    <source>
        <strain evidence="11 12">Ca-7</strain>
    </source>
</reference>
<evidence type="ECO:0000256" key="5">
    <source>
        <dbReference type="ARBA" id="ARBA00022892"/>
    </source>
</evidence>
<dbReference type="InterPro" id="IPR027538">
    <property type="entry name" value="Get1_fungi"/>
</dbReference>
<dbReference type="EMBL" id="BIMX01000013">
    <property type="protein sequence ID" value="GCE99846.1"/>
    <property type="molecule type" value="Genomic_DNA"/>
</dbReference>
<dbReference type="GO" id="GO:0043495">
    <property type="term" value="F:protein-membrane adaptor activity"/>
    <property type="evidence" value="ECO:0007669"/>
    <property type="project" value="TreeGrafter"/>
</dbReference>
<accession>A0A4C2E989</accession>
<evidence type="ECO:0000256" key="6">
    <source>
        <dbReference type="ARBA" id="ARBA00022989"/>
    </source>
</evidence>
<name>A0A4C2E989_9SACH</name>
<dbReference type="AlphaFoldDB" id="A0A4C2E989"/>
<dbReference type="GO" id="GO:0005789">
    <property type="term" value="C:endoplasmic reticulum membrane"/>
    <property type="evidence" value="ECO:0007669"/>
    <property type="project" value="UniProtKB-SubCell"/>
</dbReference>
<comment type="similarity">
    <text evidence="1 9">Belongs to the WRB/GET1 family.</text>
</comment>
<dbReference type="SUPFAM" id="SSF46589">
    <property type="entry name" value="tRNA-binding arm"/>
    <property type="match status" value="1"/>
</dbReference>
<feature type="transmembrane region" description="Helical" evidence="10">
    <location>
        <begin position="6"/>
        <end position="24"/>
    </location>
</feature>
<dbReference type="GO" id="GO:0071816">
    <property type="term" value="P:tail-anchored membrane protein insertion into ER membrane"/>
    <property type="evidence" value="ECO:0007669"/>
    <property type="project" value="InterPro"/>
</dbReference>
<keyword evidence="5 9" id="KW-0931">ER-Golgi transport</keyword>
<evidence type="ECO:0000313" key="11">
    <source>
        <dbReference type="EMBL" id="GCE99846.1"/>
    </source>
</evidence>
<comment type="subunit">
    <text evidence="9">Component of the Golgi to ER traffic (GET) complex, which is composed of GET1, GET2 and GET3. Within the complex, GET1 and GET2 form a heterotetramer which is stabilized by phosphatidylinositol binding and which binds to the GET3 homodimer.</text>
</comment>
<evidence type="ECO:0000256" key="8">
    <source>
        <dbReference type="ARBA" id="ARBA00023136"/>
    </source>
</evidence>